<evidence type="ECO:0000256" key="4">
    <source>
        <dbReference type="ARBA" id="ARBA00022900"/>
    </source>
</evidence>
<dbReference type="CDD" id="cd00109">
    <property type="entry name" value="Kunitz-type"/>
    <property type="match status" value="3"/>
</dbReference>
<keyword evidence="3" id="KW-0646">Protease inhibitor</keyword>
<evidence type="ECO:0000256" key="6">
    <source>
        <dbReference type="SAM" id="SignalP"/>
    </source>
</evidence>
<feature type="domain" description="BPTI/Kunitz inhibitor" evidence="7">
    <location>
        <begin position="108"/>
        <end position="158"/>
    </location>
</feature>
<feature type="domain" description="BPTI/Kunitz inhibitor" evidence="7">
    <location>
        <begin position="197"/>
        <end position="250"/>
    </location>
</feature>
<dbReference type="PANTHER" id="PTHR10083">
    <property type="entry name" value="KUNITZ-TYPE PROTEASE INHIBITOR-RELATED"/>
    <property type="match status" value="1"/>
</dbReference>
<dbReference type="PRINTS" id="PR00759">
    <property type="entry name" value="BASICPTASE"/>
</dbReference>
<dbReference type="GO" id="GO:0004867">
    <property type="term" value="F:serine-type endopeptidase inhibitor activity"/>
    <property type="evidence" value="ECO:0007669"/>
    <property type="project" value="UniProtKB-KW"/>
</dbReference>
<evidence type="ECO:0000259" key="7">
    <source>
        <dbReference type="PROSITE" id="PS50279"/>
    </source>
</evidence>
<keyword evidence="9" id="KW-1185">Reference proteome</keyword>
<comment type="subcellular location">
    <subcellularLocation>
        <location evidence="1">Secreted</location>
    </subcellularLocation>
</comment>
<dbReference type="SUPFAM" id="SSF57362">
    <property type="entry name" value="BPTI-like"/>
    <property type="match status" value="3"/>
</dbReference>
<dbReference type="PROSITE" id="PS00280">
    <property type="entry name" value="BPTI_KUNITZ_1"/>
    <property type="match status" value="1"/>
</dbReference>
<name>A0A162PWM0_9CRUS</name>
<evidence type="ECO:0000256" key="2">
    <source>
        <dbReference type="ARBA" id="ARBA00022525"/>
    </source>
</evidence>
<feature type="signal peptide" evidence="6">
    <location>
        <begin position="1"/>
        <end position="17"/>
    </location>
</feature>
<evidence type="ECO:0000313" key="9">
    <source>
        <dbReference type="Proteomes" id="UP000076858"/>
    </source>
</evidence>
<dbReference type="SMART" id="SM00131">
    <property type="entry name" value="KU"/>
    <property type="match status" value="3"/>
</dbReference>
<comment type="caution">
    <text evidence="8">The sequence shown here is derived from an EMBL/GenBank/DDBJ whole genome shotgun (WGS) entry which is preliminary data.</text>
</comment>
<dbReference type="InterPro" id="IPR020901">
    <property type="entry name" value="Prtase_inh_Kunz-CS"/>
</dbReference>
<evidence type="ECO:0000256" key="5">
    <source>
        <dbReference type="ARBA" id="ARBA00023157"/>
    </source>
</evidence>
<dbReference type="InterPro" id="IPR002223">
    <property type="entry name" value="Kunitz_BPTI"/>
</dbReference>
<keyword evidence="5" id="KW-1015">Disulfide bond</keyword>
<dbReference type="InterPro" id="IPR050098">
    <property type="entry name" value="TFPI/VKTCI-like"/>
</dbReference>
<gene>
    <name evidence="8" type="ORF">APZ42_014428</name>
</gene>
<dbReference type="Gene3D" id="4.10.410.10">
    <property type="entry name" value="Pancreatic trypsin inhibitor Kunitz domain"/>
    <property type="match status" value="3"/>
</dbReference>
<keyword evidence="2" id="KW-0964">Secreted</keyword>
<evidence type="ECO:0000256" key="3">
    <source>
        <dbReference type="ARBA" id="ARBA00022690"/>
    </source>
</evidence>
<reference evidence="8 9" key="1">
    <citation type="submission" date="2016-03" db="EMBL/GenBank/DDBJ databases">
        <title>EvidentialGene: Evidence-directed Construction of Genes on Genomes.</title>
        <authorList>
            <person name="Gilbert D.G."/>
            <person name="Choi J.-H."/>
            <person name="Mockaitis K."/>
            <person name="Colbourne J."/>
            <person name="Pfrender M."/>
        </authorList>
    </citation>
    <scope>NUCLEOTIDE SEQUENCE [LARGE SCALE GENOMIC DNA]</scope>
    <source>
        <strain evidence="8 9">Xinb3</strain>
        <tissue evidence="8">Complete organism</tissue>
    </source>
</reference>
<feature type="chain" id="PRO_5007838357" description="BPTI/Kunitz inhibitor domain-containing protein" evidence="6">
    <location>
        <begin position="18"/>
        <end position="265"/>
    </location>
</feature>
<dbReference type="GO" id="GO:0005615">
    <property type="term" value="C:extracellular space"/>
    <property type="evidence" value="ECO:0007669"/>
    <property type="project" value="TreeGrafter"/>
</dbReference>
<dbReference type="FunFam" id="4.10.410.10:FF:000006">
    <property type="entry name" value="Serine peptidase inhibitor, Kunitz type 1"/>
    <property type="match status" value="1"/>
</dbReference>
<organism evidence="8 9">
    <name type="scientific">Daphnia magna</name>
    <dbReference type="NCBI Taxonomy" id="35525"/>
    <lineage>
        <taxon>Eukaryota</taxon>
        <taxon>Metazoa</taxon>
        <taxon>Ecdysozoa</taxon>
        <taxon>Arthropoda</taxon>
        <taxon>Crustacea</taxon>
        <taxon>Branchiopoda</taxon>
        <taxon>Diplostraca</taxon>
        <taxon>Cladocera</taxon>
        <taxon>Anomopoda</taxon>
        <taxon>Daphniidae</taxon>
        <taxon>Daphnia</taxon>
    </lineage>
</organism>
<dbReference type="EMBL" id="LRGB01000417">
    <property type="protein sequence ID" value="KZS19211.1"/>
    <property type="molecule type" value="Genomic_DNA"/>
</dbReference>
<feature type="domain" description="BPTI/Kunitz inhibitor" evidence="7">
    <location>
        <begin position="37"/>
        <end position="90"/>
    </location>
</feature>
<sequence>MLGKIVFLLCVTSTVFAIPRPDVKGVPEEAKADVDVCALPPVNPSPIACSGVIPRWTYNAKAGACEKFIYGGCFGTENLFKNEFACLAKCNKEGLEKKISESDPTSPCMQKKATGNCRAFIPSFFFDTQTGECTSFTYTGCGGNDNNFSSEDECDLKCNGLQGPVTPPSPQVDPLVDAPASDAVATQTPELTRQEKCSLPPVNPSPFSCLAFIPSWTFNSTANECQTYVYGGCGKTANLFNSQDECNTACGPDPAELAKIEIIDA</sequence>
<dbReference type="OrthoDB" id="365605at2759"/>
<dbReference type="PANTHER" id="PTHR10083:SF381">
    <property type="entry name" value="BPTI_KUNITZ INHIBITOR DOMAIN-CONTAINING PROTEIN"/>
    <property type="match status" value="1"/>
</dbReference>
<protein>
    <recommendedName>
        <fullName evidence="7">BPTI/Kunitz inhibitor domain-containing protein</fullName>
    </recommendedName>
</protein>
<keyword evidence="6" id="KW-0732">Signal</keyword>
<keyword evidence="4" id="KW-0722">Serine protease inhibitor</keyword>
<dbReference type="Proteomes" id="UP000076858">
    <property type="component" value="Unassembled WGS sequence"/>
</dbReference>
<evidence type="ECO:0000256" key="1">
    <source>
        <dbReference type="ARBA" id="ARBA00004613"/>
    </source>
</evidence>
<dbReference type="InterPro" id="IPR036880">
    <property type="entry name" value="Kunitz_BPTI_sf"/>
</dbReference>
<evidence type="ECO:0000313" key="8">
    <source>
        <dbReference type="EMBL" id="KZS19211.1"/>
    </source>
</evidence>
<proteinExistence type="predicted"/>
<dbReference type="PROSITE" id="PS50279">
    <property type="entry name" value="BPTI_KUNITZ_2"/>
    <property type="match status" value="3"/>
</dbReference>
<dbReference type="AlphaFoldDB" id="A0A162PWM0"/>
<dbReference type="FunFam" id="4.10.410.10:FF:000056">
    <property type="entry name" value="Uncharacterized protein"/>
    <property type="match status" value="2"/>
</dbReference>
<dbReference type="Pfam" id="PF00014">
    <property type="entry name" value="Kunitz_BPTI"/>
    <property type="match status" value="3"/>
</dbReference>
<accession>A0A162PWM0</accession>